<accession>A0A8F8SMX5</accession>
<protein>
    <submittedName>
        <fullName evidence="2">Coat protein</fullName>
    </submittedName>
</protein>
<feature type="compositionally biased region" description="Polar residues" evidence="1">
    <location>
        <begin position="1"/>
        <end position="12"/>
    </location>
</feature>
<dbReference type="Gene3D" id="2.60.120.20">
    <property type="match status" value="1"/>
</dbReference>
<name>A0A8F8SMX5_9VIRU</name>
<evidence type="ECO:0000313" key="2">
    <source>
        <dbReference type="EMBL" id="QYB17054.1"/>
    </source>
</evidence>
<reference evidence="2" key="1">
    <citation type="journal article" date="2021" name="J. Gen. Virol.">
        <title>Identification of a novel statovirus in a fecal sample from a calf with enteric disease.</title>
        <authorList>
            <person name="Hause B.M."/>
            <person name="Nelson E."/>
            <person name="Christopher-Hennings J."/>
        </authorList>
    </citation>
    <scope>NUCLEOTIDE SEQUENCE</scope>
    <source>
        <strain evidence="2">21-0235</strain>
    </source>
</reference>
<keyword evidence="2" id="KW-0167">Capsid protein</keyword>
<dbReference type="GO" id="GO:0019028">
    <property type="term" value="C:viral capsid"/>
    <property type="evidence" value="ECO:0007669"/>
    <property type="project" value="UniProtKB-KW"/>
</dbReference>
<evidence type="ECO:0000256" key="1">
    <source>
        <dbReference type="SAM" id="MobiDB-lite"/>
    </source>
</evidence>
<sequence length="386" mass="43105">MSQVNKQNNLNKTGKLASKQKKQINTRSNRRRPRTGINEMRFRRDELWFTHDGSGEIRSEFSSTNFPAWFDRMASLYENYEMHEIRIHWISSYNKMSTGNVIASYNSNPNDPVSFEPQYLLAQQGATTKQVSESGWITIPRSAYVRTPSKRPTRGEGSWIFDFLAKITADTEAPIQFYVSYDVTFRTPQLSTQGNGISLSSTGNEGNVTGRSFGKAEIRKEGGKTILAIPKQIGEKVRIVSQTRATENASRFKVYIGDSIKETIKAAAEGLTAAVSGAKEIGQIVASIRSLKSGNETQWTVQGAYETNEFYGDGETTIGYGVNQDPKELEWFNESRYIGEATTVGGFNVPQPITITTTQGRCIAIDLTDSFQWISEFTVTPIGNEL</sequence>
<reference evidence="2" key="2">
    <citation type="submission" date="2021-04" db="EMBL/GenBank/DDBJ databases">
        <authorList>
            <person name="Hause B."/>
        </authorList>
    </citation>
    <scope>NUCLEOTIDE SEQUENCE</scope>
    <source>
        <strain evidence="2">21-0235</strain>
    </source>
</reference>
<feature type="compositionally biased region" description="Basic residues" evidence="1">
    <location>
        <begin position="18"/>
        <end position="34"/>
    </location>
</feature>
<gene>
    <name evidence="2" type="primary">CP</name>
</gene>
<proteinExistence type="predicted"/>
<dbReference type="EMBL" id="MZ032232">
    <property type="protein sequence ID" value="QYB17054.1"/>
    <property type="molecule type" value="Genomic_RNA"/>
</dbReference>
<organism evidence="2">
    <name type="scientific">Statovirus F1</name>
    <dbReference type="NCBI Taxonomy" id="2862951"/>
    <lineage>
        <taxon>Viruses</taxon>
        <taxon>Statovirus</taxon>
    </lineage>
</organism>
<dbReference type="SUPFAM" id="SSF88633">
    <property type="entry name" value="Positive stranded ssRNA viruses"/>
    <property type="match status" value="1"/>
</dbReference>
<keyword evidence="2" id="KW-0946">Virion</keyword>
<feature type="region of interest" description="Disordered" evidence="1">
    <location>
        <begin position="1"/>
        <end position="37"/>
    </location>
</feature>
<dbReference type="InterPro" id="IPR029053">
    <property type="entry name" value="Viral_coat"/>
</dbReference>